<dbReference type="SUPFAM" id="SSF53474">
    <property type="entry name" value="alpha/beta-Hydrolases"/>
    <property type="match status" value="1"/>
</dbReference>
<dbReference type="GO" id="GO:0016787">
    <property type="term" value="F:hydrolase activity"/>
    <property type="evidence" value="ECO:0007669"/>
    <property type="project" value="UniProtKB-KW"/>
</dbReference>
<dbReference type="AlphaFoldDB" id="A0AAU7DRX6"/>
<dbReference type="EMBL" id="CP121196">
    <property type="protein sequence ID" value="XBH19983.1"/>
    <property type="molecule type" value="Genomic_DNA"/>
</dbReference>
<proteinExistence type="predicted"/>
<gene>
    <name evidence="1" type="ORF">P8935_11830</name>
</gene>
<dbReference type="RefSeq" id="WP_348265206.1">
    <property type="nucleotide sequence ID" value="NZ_CP121196.1"/>
</dbReference>
<reference evidence="1" key="1">
    <citation type="submission" date="2023-03" db="EMBL/GenBank/DDBJ databases">
        <title>Edaphobacter sp.</title>
        <authorList>
            <person name="Huber K.J."/>
            <person name="Papendorf J."/>
            <person name="Pilke C."/>
            <person name="Bunk B."/>
            <person name="Sproeer C."/>
            <person name="Pester M."/>
        </authorList>
    </citation>
    <scope>NUCLEOTIDE SEQUENCE</scope>
    <source>
        <strain evidence="1">DSM 110680</strain>
    </source>
</reference>
<dbReference type="Pfam" id="PF00756">
    <property type="entry name" value="Esterase"/>
    <property type="match status" value="1"/>
</dbReference>
<dbReference type="InterPro" id="IPR000801">
    <property type="entry name" value="Esterase-like"/>
</dbReference>
<organism evidence="1">
    <name type="scientific">Telmatobacter sp. DSM 110680</name>
    <dbReference type="NCBI Taxonomy" id="3036704"/>
    <lineage>
        <taxon>Bacteria</taxon>
        <taxon>Pseudomonadati</taxon>
        <taxon>Acidobacteriota</taxon>
        <taxon>Terriglobia</taxon>
        <taxon>Terriglobales</taxon>
        <taxon>Acidobacteriaceae</taxon>
        <taxon>Telmatobacter</taxon>
    </lineage>
</organism>
<protein>
    <submittedName>
        <fullName evidence="1">Alpha/beta hydrolase-fold protein</fullName>
    </submittedName>
</protein>
<keyword evidence="1" id="KW-0378">Hydrolase</keyword>
<dbReference type="PANTHER" id="PTHR48098">
    <property type="entry name" value="ENTEROCHELIN ESTERASE-RELATED"/>
    <property type="match status" value="1"/>
</dbReference>
<dbReference type="InterPro" id="IPR050583">
    <property type="entry name" value="Mycobacterial_A85_antigen"/>
</dbReference>
<dbReference type="Gene3D" id="3.40.50.1820">
    <property type="entry name" value="alpha/beta hydrolase"/>
    <property type="match status" value="1"/>
</dbReference>
<evidence type="ECO:0000313" key="1">
    <source>
        <dbReference type="EMBL" id="XBH19983.1"/>
    </source>
</evidence>
<dbReference type="InterPro" id="IPR029058">
    <property type="entry name" value="AB_hydrolase_fold"/>
</dbReference>
<name>A0AAU7DRX6_9BACT</name>
<sequence length="236" mass="27785">MNREYHKWYSGRLGRDMELLVFGHAGLPVLVFPTSGGRYFEFEDRGMIGAVANRVEHGDLQFFCVDSIDMESWYNRNVSPRWRIARHVQYEEYLIHEVVPLIRKKNWDAHLVSLGCSFGGYHATNIALRHPDVFTGLLTMSGAFDLSNFLGGYYDQDCYFNLPTHYLPNLADSWFFDHYRRNTYILATGWDDQCLGQNQNLDRIMSSKGIPHKLYTWDTYNSHDWPTWRSMIQEYL</sequence>
<dbReference type="PANTHER" id="PTHR48098:SF3">
    <property type="entry name" value="IRON(III) ENTEROBACTIN ESTERASE"/>
    <property type="match status" value="1"/>
</dbReference>
<accession>A0AAU7DRX6</accession>